<sequence length="49" mass="5564">MKQEGQEEVKSLRLPSMEQVSQATCQPVYGDLRTDWFSRSTAWKTVGSS</sequence>
<organism evidence="1 2">
    <name type="scientific">Dibothriocephalus latus</name>
    <name type="common">Fish tapeworm</name>
    <name type="synonym">Diphyllobothrium latum</name>
    <dbReference type="NCBI Taxonomy" id="60516"/>
    <lineage>
        <taxon>Eukaryota</taxon>
        <taxon>Metazoa</taxon>
        <taxon>Spiralia</taxon>
        <taxon>Lophotrochozoa</taxon>
        <taxon>Platyhelminthes</taxon>
        <taxon>Cestoda</taxon>
        <taxon>Eucestoda</taxon>
        <taxon>Diphyllobothriidea</taxon>
        <taxon>Diphyllobothriidae</taxon>
        <taxon>Dibothriocephalus</taxon>
    </lineage>
</organism>
<protein>
    <submittedName>
        <fullName evidence="1">Uncharacterized protein</fullName>
    </submittedName>
</protein>
<evidence type="ECO:0000313" key="2">
    <source>
        <dbReference type="Proteomes" id="UP000281553"/>
    </source>
</evidence>
<name>A0A3P7NSC7_DIBLA</name>
<gene>
    <name evidence="1" type="ORF">DILT_LOCUS7770</name>
</gene>
<dbReference type="EMBL" id="UYRU01052605">
    <property type="protein sequence ID" value="VDN11939.1"/>
    <property type="molecule type" value="Genomic_DNA"/>
</dbReference>
<accession>A0A3P7NSC7</accession>
<dbReference type="Proteomes" id="UP000281553">
    <property type="component" value="Unassembled WGS sequence"/>
</dbReference>
<evidence type="ECO:0000313" key="1">
    <source>
        <dbReference type="EMBL" id="VDN11939.1"/>
    </source>
</evidence>
<proteinExistence type="predicted"/>
<keyword evidence="2" id="KW-1185">Reference proteome</keyword>
<reference evidence="1 2" key="1">
    <citation type="submission" date="2018-11" db="EMBL/GenBank/DDBJ databases">
        <authorList>
            <consortium name="Pathogen Informatics"/>
        </authorList>
    </citation>
    <scope>NUCLEOTIDE SEQUENCE [LARGE SCALE GENOMIC DNA]</scope>
</reference>
<dbReference type="AlphaFoldDB" id="A0A3P7NSC7"/>